<dbReference type="InterPro" id="IPR001138">
    <property type="entry name" value="Zn2Cys6_DnaBD"/>
</dbReference>
<keyword evidence="2" id="KW-0238">DNA-binding</keyword>
<dbReference type="PANTHER" id="PTHR37540">
    <property type="entry name" value="TRANSCRIPTION FACTOR (ACR-2), PUTATIVE-RELATED-RELATED"/>
    <property type="match status" value="1"/>
</dbReference>
<dbReference type="InterPro" id="IPR021858">
    <property type="entry name" value="Fun_TF"/>
</dbReference>
<dbReference type="Pfam" id="PF11951">
    <property type="entry name" value="Fungal_trans_2"/>
    <property type="match status" value="1"/>
</dbReference>
<keyword evidence="4" id="KW-0539">Nucleus</keyword>
<evidence type="ECO:0000313" key="6">
    <source>
        <dbReference type="EMBL" id="KAE8154585.1"/>
    </source>
</evidence>
<dbReference type="EMBL" id="ML742028">
    <property type="protein sequence ID" value="KAE8154585.1"/>
    <property type="molecule type" value="Genomic_DNA"/>
</dbReference>
<dbReference type="AlphaFoldDB" id="A0A5N6U7G0"/>
<dbReference type="Pfam" id="PF00172">
    <property type="entry name" value="Zn_clus"/>
    <property type="match status" value="1"/>
</dbReference>
<proteinExistence type="predicted"/>
<dbReference type="CDD" id="cd00067">
    <property type="entry name" value="GAL4"/>
    <property type="match status" value="1"/>
</dbReference>
<dbReference type="SUPFAM" id="SSF57701">
    <property type="entry name" value="Zn2/Cys6 DNA-binding domain"/>
    <property type="match status" value="1"/>
</dbReference>
<dbReference type="Gene3D" id="4.10.240.10">
    <property type="entry name" value="Zn(2)-C6 fungal-type DNA-binding domain"/>
    <property type="match status" value="1"/>
</dbReference>
<dbReference type="PROSITE" id="PS00463">
    <property type="entry name" value="ZN2_CY6_FUNGAL_1"/>
    <property type="match status" value="1"/>
</dbReference>
<dbReference type="OrthoDB" id="5376287at2759"/>
<evidence type="ECO:0000256" key="4">
    <source>
        <dbReference type="ARBA" id="ARBA00023242"/>
    </source>
</evidence>
<organism evidence="6 7">
    <name type="scientific">Aspergillus avenaceus</name>
    <dbReference type="NCBI Taxonomy" id="36643"/>
    <lineage>
        <taxon>Eukaryota</taxon>
        <taxon>Fungi</taxon>
        <taxon>Dikarya</taxon>
        <taxon>Ascomycota</taxon>
        <taxon>Pezizomycotina</taxon>
        <taxon>Eurotiomycetes</taxon>
        <taxon>Eurotiomycetidae</taxon>
        <taxon>Eurotiales</taxon>
        <taxon>Aspergillaceae</taxon>
        <taxon>Aspergillus</taxon>
        <taxon>Aspergillus subgen. Circumdati</taxon>
    </lineage>
</organism>
<dbReference type="GO" id="GO:0003677">
    <property type="term" value="F:DNA binding"/>
    <property type="evidence" value="ECO:0007669"/>
    <property type="project" value="UniProtKB-KW"/>
</dbReference>
<accession>A0A5N6U7G0</accession>
<evidence type="ECO:0000256" key="2">
    <source>
        <dbReference type="ARBA" id="ARBA00023125"/>
    </source>
</evidence>
<keyword evidence="7" id="KW-1185">Reference proteome</keyword>
<dbReference type="Proteomes" id="UP000325780">
    <property type="component" value="Unassembled WGS sequence"/>
</dbReference>
<keyword evidence="1" id="KW-0805">Transcription regulation</keyword>
<dbReference type="GO" id="GO:0000981">
    <property type="term" value="F:DNA-binding transcription factor activity, RNA polymerase II-specific"/>
    <property type="evidence" value="ECO:0007669"/>
    <property type="project" value="InterPro"/>
</dbReference>
<evidence type="ECO:0000256" key="1">
    <source>
        <dbReference type="ARBA" id="ARBA00023015"/>
    </source>
</evidence>
<dbReference type="PANTHER" id="PTHR37540:SF5">
    <property type="entry name" value="TRANSCRIPTION FACTOR DOMAIN-CONTAINING PROTEIN"/>
    <property type="match status" value="1"/>
</dbReference>
<dbReference type="InterPro" id="IPR036864">
    <property type="entry name" value="Zn2-C6_fun-type_DNA-bd_sf"/>
</dbReference>
<dbReference type="PROSITE" id="PS50048">
    <property type="entry name" value="ZN2_CY6_FUNGAL_2"/>
    <property type="match status" value="1"/>
</dbReference>
<name>A0A5N6U7G0_ASPAV</name>
<feature type="domain" description="Zn(2)-C6 fungal-type" evidence="5">
    <location>
        <begin position="8"/>
        <end position="38"/>
    </location>
</feature>
<dbReference type="GO" id="GO:0009893">
    <property type="term" value="P:positive regulation of metabolic process"/>
    <property type="evidence" value="ECO:0007669"/>
    <property type="project" value="UniProtKB-ARBA"/>
</dbReference>
<gene>
    <name evidence="6" type="ORF">BDV25DRAFT_103066</name>
</gene>
<protein>
    <recommendedName>
        <fullName evidence="5">Zn(2)-C6 fungal-type domain-containing protein</fullName>
    </recommendedName>
</protein>
<dbReference type="SMART" id="SM00066">
    <property type="entry name" value="GAL4"/>
    <property type="match status" value="1"/>
</dbReference>
<evidence type="ECO:0000313" key="7">
    <source>
        <dbReference type="Proteomes" id="UP000325780"/>
    </source>
</evidence>
<reference evidence="6 7" key="1">
    <citation type="submission" date="2019-04" db="EMBL/GenBank/DDBJ databases">
        <title>Friends and foes A comparative genomics study of 23 Aspergillus species from section Flavi.</title>
        <authorList>
            <consortium name="DOE Joint Genome Institute"/>
            <person name="Kjaerbolling I."/>
            <person name="Vesth T."/>
            <person name="Frisvad J.C."/>
            <person name="Nybo J.L."/>
            <person name="Theobald S."/>
            <person name="Kildgaard S."/>
            <person name="Isbrandt T."/>
            <person name="Kuo A."/>
            <person name="Sato A."/>
            <person name="Lyhne E.K."/>
            <person name="Kogle M.E."/>
            <person name="Wiebenga A."/>
            <person name="Kun R.S."/>
            <person name="Lubbers R.J."/>
            <person name="Makela M.R."/>
            <person name="Barry K."/>
            <person name="Chovatia M."/>
            <person name="Clum A."/>
            <person name="Daum C."/>
            <person name="Haridas S."/>
            <person name="He G."/>
            <person name="LaButti K."/>
            <person name="Lipzen A."/>
            <person name="Mondo S."/>
            <person name="Riley R."/>
            <person name="Salamov A."/>
            <person name="Simmons B.A."/>
            <person name="Magnuson J.K."/>
            <person name="Henrissat B."/>
            <person name="Mortensen U.H."/>
            <person name="Larsen T.O."/>
            <person name="Devries R.P."/>
            <person name="Grigoriev I.V."/>
            <person name="Machida M."/>
            <person name="Baker S.E."/>
            <person name="Andersen M.R."/>
        </authorList>
    </citation>
    <scope>NUCLEOTIDE SEQUENCE [LARGE SCALE GENOMIC DNA]</scope>
    <source>
        <strain evidence="6 7">IBT 18842</strain>
    </source>
</reference>
<sequence length="483" mass="54273">MPRTLRRSCAACAKSKHSCDLRTPRCSRCVKRQVQCVYANEPLTARPDSGGSIEPSDRVGPLSNYQFGSLDPFDSYPQTRLPRQRVQRLIHSFIHKIAFQYYPLDLNPSSNPFLISWWPLALGDPALFHVSLQTACLDEELLAQKGFQASELLMTDSVSLLRRKVADLSLAVQDGTMNSVITLAAIEFGKGHINIAEMHVDGVKRLVQMRGGINAVRQTSPLTARMISWVSMLVMGHPQFQTQDDVGIGDGIPPISEWQLDTVVFDDELPELNGLEVDYAVRNVFVRLQNAFQRAQQIPFPPTQLHDLTCFVIHRLLLTASDTVNSPPSPITECIRYAIILYMFIIHGPTYYSHAVMLNTVVIRFMEHLKRLDTTSRVLDSLDTWFLAIGMVASTGTPNYPWFIERTWILAACLQLRSWDDVVGHMKNILWLETVQGEDHFRPHWDSILNVANQSAATDSTVRGLPSSISKGPLNIISPKVLV</sequence>
<dbReference type="GO" id="GO:0008270">
    <property type="term" value="F:zinc ion binding"/>
    <property type="evidence" value="ECO:0007669"/>
    <property type="project" value="InterPro"/>
</dbReference>
<evidence type="ECO:0000259" key="5">
    <source>
        <dbReference type="PROSITE" id="PS50048"/>
    </source>
</evidence>
<evidence type="ECO:0000256" key="3">
    <source>
        <dbReference type="ARBA" id="ARBA00023163"/>
    </source>
</evidence>
<keyword evidence="3" id="KW-0804">Transcription</keyword>